<dbReference type="EMBL" id="QXFT01000571">
    <property type="protein sequence ID" value="KAE9340501.1"/>
    <property type="molecule type" value="Genomic_DNA"/>
</dbReference>
<dbReference type="AlphaFoldDB" id="A0A6A3MBY2"/>
<proteinExistence type="predicted"/>
<dbReference type="Proteomes" id="UP000435112">
    <property type="component" value="Unassembled WGS sequence"/>
</dbReference>
<dbReference type="Gene3D" id="1.20.58.60">
    <property type="match status" value="1"/>
</dbReference>
<dbReference type="OrthoDB" id="105591at2759"/>
<evidence type="ECO:0000313" key="6">
    <source>
        <dbReference type="Proteomes" id="UP000435112"/>
    </source>
</evidence>
<feature type="coiled-coil region" evidence="1">
    <location>
        <begin position="60"/>
        <end position="87"/>
    </location>
</feature>
<feature type="coiled-coil region" evidence="1">
    <location>
        <begin position="124"/>
        <end position="151"/>
    </location>
</feature>
<accession>A0A6A3MBY2</accession>
<evidence type="ECO:0000313" key="5">
    <source>
        <dbReference type="Proteomes" id="UP000434957"/>
    </source>
</evidence>
<dbReference type="EMBL" id="QXFU01000573">
    <property type="protein sequence ID" value="KAE9029042.1"/>
    <property type="molecule type" value="Genomic_DNA"/>
</dbReference>
<evidence type="ECO:0000313" key="4">
    <source>
        <dbReference type="EMBL" id="KAE9340501.1"/>
    </source>
</evidence>
<keyword evidence="5" id="KW-1185">Reference proteome</keyword>
<sequence length="243" mass="27636">MEVDGAMLLSMAFSPRALEDDPQWRDVPDVPRSAALQGGGHEDPSTQDPNGTCIHRIRRIQSLQDEMQQLKTQVQDVQRQADARHEKSRRKLSSLWGEVAATARAAADAQTQQLAAANRVAASWQAAETQLKLLQRRVDEQEQDRHELRRWQETCSQQLRRMQRDFEAHDHRVVGTTGPAQKAAEEVTEQLEGEIQERFRSGPRKHGGARQVLLHQRYVKALKRQQQRDRAGLSTVVEDCVSV</sequence>
<organism evidence="3 6">
    <name type="scientific">Phytophthora rubi</name>
    <dbReference type="NCBI Taxonomy" id="129364"/>
    <lineage>
        <taxon>Eukaryota</taxon>
        <taxon>Sar</taxon>
        <taxon>Stramenopiles</taxon>
        <taxon>Oomycota</taxon>
        <taxon>Peronosporomycetes</taxon>
        <taxon>Peronosporales</taxon>
        <taxon>Peronosporaceae</taxon>
        <taxon>Phytophthora</taxon>
    </lineage>
</organism>
<keyword evidence="1" id="KW-0175">Coiled coil</keyword>
<evidence type="ECO:0000256" key="2">
    <source>
        <dbReference type="SAM" id="MobiDB-lite"/>
    </source>
</evidence>
<evidence type="ECO:0000256" key="1">
    <source>
        <dbReference type="SAM" id="Coils"/>
    </source>
</evidence>
<comment type="caution">
    <text evidence="3">The sequence shown here is derived from an EMBL/GenBank/DDBJ whole genome shotgun (WGS) entry which is preliminary data.</text>
</comment>
<name>A0A6A3MBY2_9STRA</name>
<feature type="region of interest" description="Disordered" evidence="2">
    <location>
        <begin position="18"/>
        <end position="52"/>
    </location>
</feature>
<gene>
    <name evidence="3" type="ORF">PR002_g10245</name>
    <name evidence="4" type="ORF">PR003_g10463</name>
</gene>
<evidence type="ECO:0000313" key="3">
    <source>
        <dbReference type="EMBL" id="KAE9029042.1"/>
    </source>
</evidence>
<protein>
    <submittedName>
        <fullName evidence="3">Uncharacterized protein</fullName>
    </submittedName>
</protein>
<reference evidence="3 6" key="1">
    <citation type="submission" date="2018-09" db="EMBL/GenBank/DDBJ databases">
        <title>Genomic investigation of the strawberry pathogen Phytophthora fragariae indicates pathogenicity is determined by transcriptional variation in three key races.</title>
        <authorList>
            <person name="Adams T.M."/>
            <person name="Armitage A.D."/>
            <person name="Sobczyk M.K."/>
            <person name="Bates H.J."/>
            <person name="Dunwell J.M."/>
            <person name="Nellist C.F."/>
            <person name="Harrison R.J."/>
        </authorList>
    </citation>
    <scope>NUCLEOTIDE SEQUENCE [LARGE SCALE GENOMIC DNA]</scope>
    <source>
        <strain evidence="3 6">SCRP324</strain>
        <strain evidence="4 5">SCRP333</strain>
    </source>
</reference>
<dbReference type="Proteomes" id="UP000434957">
    <property type="component" value="Unassembled WGS sequence"/>
</dbReference>
<feature type="compositionally biased region" description="Basic and acidic residues" evidence="2">
    <location>
        <begin position="18"/>
        <end position="29"/>
    </location>
</feature>